<dbReference type="EMBL" id="HF936578">
    <property type="protein sequence ID" value="CCX17134.1"/>
    <property type="molecule type" value="Genomic_DNA"/>
</dbReference>
<evidence type="ECO:0000313" key="1">
    <source>
        <dbReference type="EMBL" id="CCX17134.1"/>
    </source>
</evidence>
<name>U4LC24_PYROM</name>
<accession>U4LC24</accession>
<dbReference type="AlphaFoldDB" id="U4LC24"/>
<organism evidence="1 2">
    <name type="scientific">Pyronema omphalodes (strain CBS 100304)</name>
    <name type="common">Pyronema confluens</name>
    <dbReference type="NCBI Taxonomy" id="1076935"/>
    <lineage>
        <taxon>Eukaryota</taxon>
        <taxon>Fungi</taxon>
        <taxon>Dikarya</taxon>
        <taxon>Ascomycota</taxon>
        <taxon>Pezizomycotina</taxon>
        <taxon>Pezizomycetes</taxon>
        <taxon>Pezizales</taxon>
        <taxon>Pyronemataceae</taxon>
        <taxon>Pyronema</taxon>
    </lineage>
</organism>
<keyword evidence="2" id="KW-1185">Reference proteome</keyword>
<evidence type="ECO:0000313" key="2">
    <source>
        <dbReference type="Proteomes" id="UP000018144"/>
    </source>
</evidence>
<dbReference type="Proteomes" id="UP000018144">
    <property type="component" value="Unassembled WGS sequence"/>
</dbReference>
<gene>
    <name evidence="1" type="ORF">PCON_04063</name>
</gene>
<proteinExistence type="predicted"/>
<sequence length="65" mass="7554">MFTGIRMRSKRPFLPAVIQIHDKIRRRWTSFAPLIDCSNESICDHQSIGSGFGSIAMEGQERYYF</sequence>
<protein>
    <submittedName>
        <fullName evidence="1">Uncharacterized protein</fullName>
    </submittedName>
</protein>
<reference evidence="1 2" key="1">
    <citation type="journal article" date="2013" name="PLoS Genet.">
        <title>The genome and development-dependent transcriptomes of Pyronema confluens: a window into fungal evolution.</title>
        <authorList>
            <person name="Traeger S."/>
            <person name="Altegoer F."/>
            <person name="Freitag M."/>
            <person name="Gabaldon T."/>
            <person name="Kempken F."/>
            <person name="Kumar A."/>
            <person name="Marcet-Houben M."/>
            <person name="Poggeler S."/>
            <person name="Stajich J.E."/>
            <person name="Nowrousian M."/>
        </authorList>
    </citation>
    <scope>NUCLEOTIDE SEQUENCE [LARGE SCALE GENOMIC DNA]</scope>
    <source>
        <strain evidence="2">CBS 100304</strain>
        <tissue evidence="1">Vegetative mycelium</tissue>
    </source>
</reference>